<keyword evidence="5" id="KW-0732">Signal</keyword>
<dbReference type="PROSITE" id="PS51123">
    <property type="entry name" value="OMPA_2"/>
    <property type="match status" value="1"/>
</dbReference>
<dbReference type="SUPFAM" id="SSF103088">
    <property type="entry name" value="OmpA-like"/>
    <property type="match status" value="1"/>
</dbReference>
<keyword evidence="2 4" id="KW-0472">Membrane</keyword>
<feature type="chain" id="PRO_5026338012" evidence="5">
    <location>
        <begin position="20"/>
        <end position="193"/>
    </location>
</feature>
<gene>
    <name evidence="7" type="ORF">GY169_15925</name>
</gene>
<proteinExistence type="predicted"/>
<name>A0A6G9RQY2_9ENTR</name>
<dbReference type="PANTHER" id="PTHR30329">
    <property type="entry name" value="STATOR ELEMENT OF FLAGELLAR MOTOR COMPLEX"/>
    <property type="match status" value="1"/>
</dbReference>
<reference evidence="7 8" key="1">
    <citation type="submission" date="2020-02" db="EMBL/GenBank/DDBJ databases">
        <title>Whole genome PO2S7.</title>
        <authorList>
            <person name="Singha K.M."/>
        </authorList>
    </citation>
    <scope>NUCLEOTIDE SEQUENCE [LARGE SCALE GENOMIC DNA]</scope>
    <source>
        <strain evidence="7 8">PO2S7</strain>
    </source>
</reference>
<dbReference type="InterPro" id="IPR006664">
    <property type="entry name" value="OMP_bac"/>
</dbReference>
<dbReference type="InterPro" id="IPR050330">
    <property type="entry name" value="Bact_OuterMem_StrucFunc"/>
</dbReference>
<accession>A0A6G9RQY2</accession>
<evidence type="ECO:0000256" key="3">
    <source>
        <dbReference type="ARBA" id="ARBA00023237"/>
    </source>
</evidence>
<sequence>MRKKIILSALLLLAGCTSTKVTLLPDATGHVGRVIVKNNDNQPVTLDNSGQTLVDGLLGEHEGQLSPADARQQRPALFKAEPAPLASETVWFPNDSVEPLSTTSNLIRRVRKDCLQRKPCQITIIGHTDGIGNNQYNMQLSLRRAQVIHDMLLHGGFPQSAMDIRYHGPFDPLIKTPSGRSQPKNRRVEIMVH</sequence>
<organism evidence="7 8">
    <name type="scientific">Kluyvera genomosp. 3</name>
    <dbReference type="NCBI Taxonomy" id="2774055"/>
    <lineage>
        <taxon>Bacteria</taxon>
        <taxon>Pseudomonadati</taxon>
        <taxon>Pseudomonadota</taxon>
        <taxon>Gammaproteobacteria</taxon>
        <taxon>Enterobacterales</taxon>
        <taxon>Enterobacteriaceae</taxon>
        <taxon>Kluyvera</taxon>
    </lineage>
</organism>
<dbReference type="Pfam" id="PF00691">
    <property type="entry name" value="OmpA"/>
    <property type="match status" value="1"/>
</dbReference>
<protein>
    <submittedName>
        <fullName evidence="7">OmpA family protein</fullName>
    </submittedName>
</protein>
<dbReference type="PRINTS" id="PR01021">
    <property type="entry name" value="OMPADOMAIN"/>
</dbReference>
<dbReference type="PROSITE" id="PS51257">
    <property type="entry name" value="PROKAR_LIPOPROTEIN"/>
    <property type="match status" value="1"/>
</dbReference>
<dbReference type="InterPro" id="IPR036737">
    <property type="entry name" value="OmpA-like_sf"/>
</dbReference>
<dbReference type="RefSeq" id="WP_167576308.1">
    <property type="nucleotide sequence ID" value="NZ_CP050321.1"/>
</dbReference>
<dbReference type="InterPro" id="IPR006665">
    <property type="entry name" value="OmpA-like"/>
</dbReference>
<dbReference type="CDD" id="cd07185">
    <property type="entry name" value="OmpA_C-like"/>
    <property type="match status" value="1"/>
</dbReference>
<keyword evidence="3" id="KW-0998">Cell outer membrane</keyword>
<evidence type="ECO:0000313" key="7">
    <source>
        <dbReference type="EMBL" id="QIR28201.1"/>
    </source>
</evidence>
<evidence type="ECO:0000256" key="1">
    <source>
        <dbReference type="ARBA" id="ARBA00004442"/>
    </source>
</evidence>
<dbReference type="GO" id="GO:0009279">
    <property type="term" value="C:cell outer membrane"/>
    <property type="evidence" value="ECO:0007669"/>
    <property type="project" value="UniProtKB-SubCell"/>
</dbReference>
<keyword evidence="8" id="KW-1185">Reference proteome</keyword>
<evidence type="ECO:0000259" key="6">
    <source>
        <dbReference type="PROSITE" id="PS51123"/>
    </source>
</evidence>
<feature type="signal peptide" evidence="5">
    <location>
        <begin position="1"/>
        <end position="19"/>
    </location>
</feature>
<dbReference type="EMBL" id="CP050321">
    <property type="protein sequence ID" value="QIR28201.1"/>
    <property type="molecule type" value="Genomic_DNA"/>
</dbReference>
<evidence type="ECO:0000313" key="8">
    <source>
        <dbReference type="Proteomes" id="UP000503580"/>
    </source>
</evidence>
<dbReference type="Proteomes" id="UP000503580">
    <property type="component" value="Chromosome"/>
</dbReference>
<evidence type="ECO:0000256" key="5">
    <source>
        <dbReference type="SAM" id="SignalP"/>
    </source>
</evidence>
<dbReference type="Gene3D" id="3.30.1330.60">
    <property type="entry name" value="OmpA-like domain"/>
    <property type="match status" value="1"/>
</dbReference>
<comment type="subcellular location">
    <subcellularLocation>
        <location evidence="1">Cell outer membrane</location>
    </subcellularLocation>
</comment>
<dbReference type="PANTHER" id="PTHR30329:SF21">
    <property type="entry name" value="LIPOPROTEIN YIAD-RELATED"/>
    <property type="match status" value="1"/>
</dbReference>
<evidence type="ECO:0000256" key="4">
    <source>
        <dbReference type="PROSITE-ProRule" id="PRU00473"/>
    </source>
</evidence>
<feature type="domain" description="OmpA-like" evidence="6">
    <location>
        <begin position="79"/>
        <end position="193"/>
    </location>
</feature>
<evidence type="ECO:0000256" key="2">
    <source>
        <dbReference type="ARBA" id="ARBA00023136"/>
    </source>
</evidence>
<dbReference type="AlphaFoldDB" id="A0A6G9RQY2"/>
<dbReference type="KEGG" id="kgn:GY169_15925"/>